<keyword evidence="1" id="KW-0472">Membrane</keyword>
<organism evidence="2 3">
    <name type="scientific">Bacillus carboniphilus</name>
    <dbReference type="NCBI Taxonomy" id="86663"/>
    <lineage>
        <taxon>Bacteria</taxon>
        <taxon>Bacillati</taxon>
        <taxon>Bacillota</taxon>
        <taxon>Bacilli</taxon>
        <taxon>Bacillales</taxon>
        <taxon>Bacillaceae</taxon>
        <taxon>Bacillus</taxon>
    </lineage>
</organism>
<proteinExistence type="predicted"/>
<protein>
    <submittedName>
        <fullName evidence="2">Uncharacterized protein</fullName>
    </submittedName>
</protein>
<evidence type="ECO:0000256" key="1">
    <source>
        <dbReference type="SAM" id="Phobius"/>
    </source>
</evidence>
<feature type="transmembrane region" description="Helical" evidence="1">
    <location>
        <begin position="34"/>
        <end position="50"/>
    </location>
</feature>
<keyword evidence="1" id="KW-1133">Transmembrane helix</keyword>
<comment type="caution">
    <text evidence="2">The sequence shown here is derived from an EMBL/GenBank/DDBJ whole genome shotgun (WGS) entry which is preliminary data.</text>
</comment>
<name>A0ABN0WG67_9BACI</name>
<reference evidence="2 3" key="1">
    <citation type="journal article" date="2019" name="Int. J. Syst. Evol. Microbiol.">
        <title>The Global Catalogue of Microorganisms (GCM) 10K type strain sequencing project: providing services to taxonomists for standard genome sequencing and annotation.</title>
        <authorList>
            <consortium name="The Broad Institute Genomics Platform"/>
            <consortium name="The Broad Institute Genome Sequencing Center for Infectious Disease"/>
            <person name="Wu L."/>
            <person name="Ma J."/>
        </authorList>
    </citation>
    <scope>NUCLEOTIDE SEQUENCE [LARGE SCALE GENOMIC DNA]</scope>
    <source>
        <strain evidence="2 3">JCM 9731</strain>
    </source>
</reference>
<sequence length="76" mass="8300">MIGVLVVTPILILSSIIVFLMVRKSKISGTKFMLLGLSFLIFGGIFVIDTDTYLEGVEYLVVYIGLILSVVGFAKN</sequence>
<keyword evidence="3" id="KW-1185">Reference proteome</keyword>
<evidence type="ECO:0000313" key="3">
    <source>
        <dbReference type="Proteomes" id="UP001500782"/>
    </source>
</evidence>
<keyword evidence="1" id="KW-0812">Transmembrane</keyword>
<dbReference type="RefSeq" id="WP_343800193.1">
    <property type="nucleotide sequence ID" value="NZ_BAAADJ010000047.1"/>
</dbReference>
<dbReference type="EMBL" id="BAAADJ010000047">
    <property type="protein sequence ID" value="GAA0336579.1"/>
    <property type="molecule type" value="Genomic_DNA"/>
</dbReference>
<evidence type="ECO:0000313" key="2">
    <source>
        <dbReference type="EMBL" id="GAA0336579.1"/>
    </source>
</evidence>
<dbReference type="Proteomes" id="UP001500782">
    <property type="component" value="Unassembled WGS sequence"/>
</dbReference>
<gene>
    <name evidence="2" type="ORF">GCM10008967_28680</name>
</gene>
<feature type="transmembrane region" description="Helical" evidence="1">
    <location>
        <begin position="56"/>
        <end position="74"/>
    </location>
</feature>
<accession>A0ABN0WG67</accession>
<feature type="transmembrane region" description="Helical" evidence="1">
    <location>
        <begin position="6"/>
        <end position="22"/>
    </location>
</feature>